<reference evidence="4" key="1">
    <citation type="journal article" date="2016" name="Nat. Genet.">
        <title>A high-quality carrot genome assembly provides new insights into carotenoid accumulation and asterid genome evolution.</title>
        <authorList>
            <person name="Iorizzo M."/>
            <person name="Ellison S."/>
            <person name="Senalik D."/>
            <person name="Zeng P."/>
            <person name="Satapoomin P."/>
            <person name="Huang J."/>
            <person name="Bowman M."/>
            <person name="Iovene M."/>
            <person name="Sanseverino W."/>
            <person name="Cavagnaro P."/>
            <person name="Yildiz M."/>
            <person name="Macko-Podgorni A."/>
            <person name="Moranska E."/>
            <person name="Grzebelus E."/>
            <person name="Grzebelus D."/>
            <person name="Ashrafi H."/>
            <person name="Zheng Z."/>
            <person name="Cheng S."/>
            <person name="Spooner D."/>
            <person name="Van Deynze A."/>
            <person name="Simon P."/>
        </authorList>
    </citation>
    <scope>NUCLEOTIDE SEQUENCE</scope>
    <source>
        <tissue evidence="4">Leaf</tissue>
    </source>
</reference>
<dbReference type="AlphaFoldDB" id="A0AAF0X570"/>
<organism evidence="4 5">
    <name type="scientific">Daucus carota subsp. sativus</name>
    <name type="common">Carrot</name>
    <dbReference type="NCBI Taxonomy" id="79200"/>
    <lineage>
        <taxon>Eukaryota</taxon>
        <taxon>Viridiplantae</taxon>
        <taxon>Streptophyta</taxon>
        <taxon>Embryophyta</taxon>
        <taxon>Tracheophyta</taxon>
        <taxon>Spermatophyta</taxon>
        <taxon>Magnoliopsida</taxon>
        <taxon>eudicotyledons</taxon>
        <taxon>Gunneridae</taxon>
        <taxon>Pentapetalae</taxon>
        <taxon>asterids</taxon>
        <taxon>campanulids</taxon>
        <taxon>Apiales</taxon>
        <taxon>Apiaceae</taxon>
        <taxon>Apioideae</taxon>
        <taxon>Scandiceae</taxon>
        <taxon>Daucinae</taxon>
        <taxon>Daucus</taxon>
        <taxon>Daucus sect. Daucus</taxon>
    </lineage>
</organism>
<evidence type="ECO:0000313" key="5">
    <source>
        <dbReference type="Proteomes" id="UP000077755"/>
    </source>
</evidence>
<dbReference type="Pfam" id="PF22936">
    <property type="entry name" value="Pol_BBD"/>
    <property type="match status" value="1"/>
</dbReference>
<dbReference type="InterPro" id="IPR054722">
    <property type="entry name" value="PolX-like_BBD"/>
</dbReference>
<keyword evidence="2" id="KW-0812">Transmembrane</keyword>
<dbReference type="PANTHER" id="PTHR34222">
    <property type="entry name" value="GAG_PRE-INTEGRS DOMAIN-CONTAINING PROTEIN"/>
    <property type="match status" value="1"/>
</dbReference>
<feature type="transmembrane region" description="Helical" evidence="2">
    <location>
        <begin position="309"/>
        <end position="334"/>
    </location>
</feature>
<dbReference type="Proteomes" id="UP000077755">
    <property type="component" value="Chromosome 5"/>
</dbReference>
<keyword evidence="2" id="KW-0472">Membrane</keyword>
<keyword evidence="2" id="KW-1133">Transmembrane helix</keyword>
<evidence type="ECO:0000256" key="2">
    <source>
        <dbReference type="SAM" id="Phobius"/>
    </source>
</evidence>
<feature type="region of interest" description="Disordered" evidence="1">
    <location>
        <begin position="37"/>
        <end position="56"/>
    </location>
</feature>
<proteinExistence type="predicted"/>
<reference evidence="4" key="2">
    <citation type="submission" date="2022-03" db="EMBL/GenBank/DDBJ databases">
        <title>Draft title - Genomic analysis of global carrot germplasm unveils the trajectory of domestication and the origin of high carotenoid orange carrot.</title>
        <authorList>
            <person name="Iorizzo M."/>
            <person name="Ellison S."/>
            <person name="Senalik D."/>
            <person name="Macko-Podgorni A."/>
            <person name="Grzebelus D."/>
            <person name="Bostan H."/>
            <person name="Rolling W."/>
            <person name="Curaba J."/>
            <person name="Simon P."/>
        </authorList>
    </citation>
    <scope>NUCLEOTIDE SEQUENCE</scope>
    <source>
        <tissue evidence="4">Leaf</tissue>
    </source>
</reference>
<evidence type="ECO:0000313" key="4">
    <source>
        <dbReference type="EMBL" id="WOH00662.1"/>
    </source>
</evidence>
<feature type="compositionally biased region" description="Low complexity" evidence="1">
    <location>
        <begin position="40"/>
        <end position="56"/>
    </location>
</feature>
<evidence type="ECO:0000256" key="1">
    <source>
        <dbReference type="SAM" id="MobiDB-lite"/>
    </source>
</evidence>
<dbReference type="EMBL" id="CP093347">
    <property type="protein sequence ID" value="WOH00662.1"/>
    <property type="molecule type" value="Genomic_DNA"/>
</dbReference>
<keyword evidence="5" id="KW-1185">Reference proteome</keyword>
<gene>
    <name evidence="4" type="ORF">DCAR_0520035</name>
</gene>
<name>A0AAF0X570_DAUCS</name>
<feature type="domain" description="Retrovirus-related Pol polyprotein from transposon TNT 1-94-like beta-barrel" evidence="3">
    <location>
        <begin position="189"/>
        <end position="264"/>
    </location>
</feature>
<evidence type="ECO:0000259" key="3">
    <source>
        <dbReference type="Pfam" id="PF22936"/>
    </source>
</evidence>
<sequence length="340" mass="36945">MDPLPSIAQAFSLIKQEEKQRQRFVSSNAFLGSVKSDAITTPTSTPTNTGSSSVSSEAKKQGLKCTYCHKDGHTKETCYKLIGYPPRGRGKGKFAGNQGGFRTHPAQMQSSQQANNAQQVAIANNAVNSPSQLCLEQLQQQMAKISHMVSNLTGSSSTASSATPEDHVSIAGLAFSMMSYIPTDLQNFWIIDSGASSHMCCNITLMTDITVLHTPMHVALPNSQSIVVHKIGSVHLSPSLVIKDVLYIPSFHCNLLSVSRLTQQSSIGITFTSSQCLFQVQDQLHILATGVECGGLYYFPRAPSSVMQLFQIVLFVIPLFHIVLFLALLFKLVLNCGIYV</sequence>
<dbReference type="PANTHER" id="PTHR34222:SF99">
    <property type="entry name" value="PROTEIN, PUTATIVE-RELATED"/>
    <property type="match status" value="1"/>
</dbReference>
<accession>A0AAF0X570</accession>
<protein>
    <recommendedName>
        <fullName evidence="3">Retrovirus-related Pol polyprotein from transposon TNT 1-94-like beta-barrel domain-containing protein</fullName>
    </recommendedName>
</protein>